<dbReference type="RefSeq" id="WP_114370778.1">
    <property type="nucleotide sequence ID" value="NZ_CP031092.1"/>
</dbReference>
<dbReference type="AlphaFoldDB" id="A0A345BVW7"/>
<dbReference type="SUPFAM" id="SSF103007">
    <property type="entry name" value="Hypothetical protein TT1725"/>
    <property type="match status" value="1"/>
</dbReference>
<dbReference type="InterPro" id="IPR007546">
    <property type="entry name" value="DUF503"/>
</dbReference>
<dbReference type="Pfam" id="PF04456">
    <property type="entry name" value="DUF503"/>
    <property type="match status" value="1"/>
</dbReference>
<dbReference type="OrthoDB" id="9809023at2"/>
<dbReference type="InterPro" id="IPR036746">
    <property type="entry name" value="TT1725-like_sf"/>
</dbReference>
<accession>A0A345BVW7</accession>
<evidence type="ECO:0000313" key="2">
    <source>
        <dbReference type="Proteomes" id="UP000252100"/>
    </source>
</evidence>
<sequence length="91" mass="10619">MIGIVHCECFLPDCYSLKEKRSILQSLITRARRLNISISEMDHQDVWQRTSLSIACINNSRKVIEKELEHVLKMIDGSEGLECHSVQYEWL</sequence>
<dbReference type="PANTHER" id="PTHR36441:SF1">
    <property type="entry name" value="DUF503 DOMAIN-CONTAINING PROTEIN"/>
    <property type="match status" value="1"/>
</dbReference>
<gene>
    <name evidence="1" type="ORF">DT065_03075</name>
</gene>
<dbReference type="Gene3D" id="3.30.70.1120">
    <property type="entry name" value="TT1725-like"/>
    <property type="match status" value="1"/>
</dbReference>
<protein>
    <submittedName>
        <fullName evidence="1">DUF503 domain-containing protein</fullName>
    </submittedName>
</protein>
<organism evidence="1 2">
    <name type="scientific">Salicibibacter kimchii</name>
    <dbReference type="NCBI Taxonomy" id="2099786"/>
    <lineage>
        <taxon>Bacteria</taxon>
        <taxon>Bacillati</taxon>
        <taxon>Bacillota</taxon>
        <taxon>Bacilli</taxon>
        <taxon>Bacillales</taxon>
        <taxon>Bacillaceae</taxon>
        <taxon>Salicibibacter</taxon>
    </lineage>
</organism>
<dbReference type="Proteomes" id="UP000252100">
    <property type="component" value="Chromosome"/>
</dbReference>
<evidence type="ECO:0000313" key="1">
    <source>
        <dbReference type="EMBL" id="AXF55098.1"/>
    </source>
</evidence>
<reference evidence="1 2" key="1">
    <citation type="journal article" date="2018" name="J. Microbiol.">
        <title>Salicibibacter kimchii gen. nov., sp. nov., a moderately halophilic and alkalitolerant bacterium in the family Bacillaceae, isolated from kimchi.</title>
        <authorList>
            <person name="Jang J.Y."/>
            <person name="Oh Y.J."/>
            <person name="Lim S.K."/>
            <person name="Park H.K."/>
            <person name="Lee C."/>
            <person name="Kim J.Y."/>
            <person name="Lee M.A."/>
            <person name="Choi H.J."/>
        </authorList>
    </citation>
    <scope>NUCLEOTIDE SEQUENCE [LARGE SCALE GENOMIC DNA]</scope>
    <source>
        <strain evidence="1 2">NKC1-1</strain>
    </source>
</reference>
<dbReference type="EMBL" id="CP031092">
    <property type="protein sequence ID" value="AXF55098.1"/>
    <property type="molecule type" value="Genomic_DNA"/>
</dbReference>
<name>A0A345BVW7_9BACI</name>
<dbReference type="KEGG" id="rue:DT065_03075"/>
<dbReference type="PANTHER" id="PTHR36441">
    <property type="entry name" value="HYPOTHETICAL CYTOSOLIC PROTEIN"/>
    <property type="match status" value="1"/>
</dbReference>
<keyword evidence="2" id="KW-1185">Reference proteome</keyword>
<proteinExistence type="predicted"/>